<reference evidence="2 3" key="1">
    <citation type="journal article" date="2021" name="Sci. Rep.">
        <title>Genome sequencing of the multicellular alga Astrephomene provides insights into convergent evolution of germ-soma differentiation.</title>
        <authorList>
            <person name="Yamashita S."/>
            <person name="Yamamoto K."/>
            <person name="Matsuzaki R."/>
            <person name="Suzuki S."/>
            <person name="Yamaguchi H."/>
            <person name="Hirooka S."/>
            <person name="Minakuchi Y."/>
            <person name="Miyagishima S."/>
            <person name="Kawachi M."/>
            <person name="Toyoda A."/>
            <person name="Nozaki H."/>
        </authorList>
    </citation>
    <scope>NUCLEOTIDE SEQUENCE [LARGE SCALE GENOMIC DNA]</scope>
    <source>
        <strain evidence="2 3">NIES-4017</strain>
    </source>
</reference>
<dbReference type="EMBL" id="BMAR01000001">
    <property type="protein sequence ID" value="GFR40595.1"/>
    <property type="molecule type" value="Genomic_DNA"/>
</dbReference>
<sequence length="243" mass="24411">PPSSPLLTASDASCSSNVATAATADRSRSAGDVGSDHGGSVGVLEGPVSAAAAAVKWRALWLPDQRGGTATGAAASGAQSPPALDRLPAGRRSPDVAAELTAAVAGAVGKDGDESLESSLSPEAGLAAAGPASIESPGSNQDVSYNVRQQQEQQTPQTTEAVLVVTHGEAVSCAASMVAPWVMVYEVRHTGYVVLASGEGVEEGNPGPTAQGLVGNERVSAGWELLPDPEGERGVSWMCELED</sequence>
<dbReference type="AlphaFoldDB" id="A0AAD3HHI4"/>
<name>A0AAD3HHI4_9CHLO</name>
<keyword evidence="3" id="KW-1185">Reference proteome</keyword>
<evidence type="ECO:0000313" key="3">
    <source>
        <dbReference type="Proteomes" id="UP001054857"/>
    </source>
</evidence>
<proteinExistence type="predicted"/>
<gene>
    <name evidence="2" type="ORF">Agub_g1175</name>
</gene>
<accession>A0AAD3HHI4</accession>
<organism evidence="2 3">
    <name type="scientific">Astrephomene gubernaculifera</name>
    <dbReference type="NCBI Taxonomy" id="47775"/>
    <lineage>
        <taxon>Eukaryota</taxon>
        <taxon>Viridiplantae</taxon>
        <taxon>Chlorophyta</taxon>
        <taxon>core chlorophytes</taxon>
        <taxon>Chlorophyceae</taxon>
        <taxon>CS clade</taxon>
        <taxon>Chlamydomonadales</taxon>
        <taxon>Astrephomenaceae</taxon>
        <taxon>Astrephomene</taxon>
    </lineage>
</organism>
<evidence type="ECO:0000313" key="2">
    <source>
        <dbReference type="EMBL" id="GFR40595.1"/>
    </source>
</evidence>
<dbReference type="Proteomes" id="UP001054857">
    <property type="component" value="Unassembled WGS sequence"/>
</dbReference>
<comment type="caution">
    <text evidence="2">The sequence shown here is derived from an EMBL/GenBank/DDBJ whole genome shotgun (WGS) entry which is preliminary data.</text>
</comment>
<feature type="region of interest" description="Disordered" evidence="1">
    <location>
        <begin position="22"/>
        <end position="44"/>
    </location>
</feature>
<evidence type="ECO:0000256" key="1">
    <source>
        <dbReference type="SAM" id="MobiDB-lite"/>
    </source>
</evidence>
<feature type="compositionally biased region" description="Low complexity" evidence="1">
    <location>
        <begin position="67"/>
        <end position="83"/>
    </location>
</feature>
<feature type="non-terminal residue" evidence="2">
    <location>
        <position position="1"/>
    </location>
</feature>
<protein>
    <submittedName>
        <fullName evidence="2">Uncharacterized protein</fullName>
    </submittedName>
</protein>
<feature type="region of interest" description="Disordered" evidence="1">
    <location>
        <begin position="66"/>
        <end position="90"/>
    </location>
</feature>